<dbReference type="GO" id="GO:0008289">
    <property type="term" value="F:lipid binding"/>
    <property type="evidence" value="ECO:0007669"/>
    <property type="project" value="UniProtKB-KW"/>
</dbReference>
<comment type="similarity">
    <text evidence="2">Belongs to the COQ9 family.</text>
</comment>
<evidence type="ECO:0000256" key="3">
    <source>
        <dbReference type="ARBA" id="ARBA00022688"/>
    </source>
</evidence>
<name>A0A547Q719_9RHOB</name>
<evidence type="ECO:0000256" key="2">
    <source>
        <dbReference type="ARBA" id="ARBA00010766"/>
    </source>
</evidence>
<evidence type="ECO:0000256" key="5">
    <source>
        <dbReference type="ARBA" id="ARBA00023121"/>
    </source>
</evidence>
<dbReference type="GO" id="GO:0006744">
    <property type="term" value="P:ubiquinone biosynthetic process"/>
    <property type="evidence" value="ECO:0007669"/>
    <property type="project" value="UniProtKB-KW"/>
</dbReference>
<evidence type="ECO:0000256" key="6">
    <source>
        <dbReference type="ARBA" id="ARBA00058104"/>
    </source>
</evidence>
<dbReference type="EMBL" id="VFSV01000007">
    <property type="protein sequence ID" value="TRD22175.1"/>
    <property type="molecule type" value="Genomic_DNA"/>
</dbReference>
<evidence type="ECO:0000313" key="9">
    <source>
        <dbReference type="Proteomes" id="UP000318590"/>
    </source>
</evidence>
<comment type="pathway">
    <text evidence="1">Cofactor biosynthesis; ubiquinone biosynthesis.</text>
</comment>
<evidence type="ECO:0000256" key="1">
    <source>
        <dbReference type="ARBA" id="ARBA00004749"/>
    </source>
</evidence>
<dbReference type="InterPro" id="IPR013718">
    <property type="entry name" value="COQ9_C"/>
</dbReference>
<feature type="domain" description="COQ9 C-terminal" evidence="7">
    <location>
        <begin position="121"/>
        <end position="190"/>
    </location>
</feature>
<keyword evidence="9" id="KW-1185">Reference proteome</keyword>
<comment type="caution">
    <text evidence="8">The sequence shown here is derived from an EMBL/GenBank/DDBJ whole genome shotgun (WGS) entry which is preliminary data.</text>
</comment>
<keyword evidence="3" id="KW-0831">Ubiquinone biosynthesis</keyword>
<evidence type="ECO:0000259" key="7">
    <source>
        <dbReference type="Pfam" id="PF08511"/>
    </source>
</evidence>
<accession>A0A547Q719</accession>
<evidence type="ECO:0000313" key="8">
    <source>
        <dbReference type="EMBL" id="TRD22175.1"/>
    </source>
</evidence>
<dbReference type="Proteomes" id="UP000318590">
    <property type="component" value="Unassembled WGS sequence"/>
</dbReference>
<dbReference type="OrthoDB" id="7201143at2"/>
<dbReference type="Pfam" id="PF08511">
    <property type="entry name" value="COQ9"/>
    <property type="match status" value="1"/>
</dbReference>
<sequence>MKVVAKGETMQDPRDKLLDAALMHVAFDGWSDATLGQAARDVGISMPEAKALFPRGGVDMAKAYHLRCDRELSTKVKAADLADLRYSEKVAEVIWLRLDGLDREAVRRGMAVFSLPFYAGEGAKLVWSTADAIWNALGDSSTDGNWYTKRMTLSGVYSSVVLYWLGDSSPGYSATRDFIDRRIGDVMRFQKVKSAVNGNPLGRLMMSGPNFLMSRVQAPVRPPQGFPGAIFGEGENG</sequence>
<dbReference type="AlphaFoldDB" id="A0A547Q719"/>
<keyword evidence="5" id="KW-0446">Lipid-binding</keyword>
<evidence type="ECO:0000256" key="4">
    <source>
        <dbReference type="ARBA" id="ARBA00022946"/>
    </source>
</evidence>
<organism evidence="8 9">
    <name type="scientific">Palleronia caenipelagi</name>
    <dbReference type="NCBI Taxonomy" id="2489174"/>
    <lineage>
        <taxon>Bacteria</taxon>
        <taxon>Pseudomonadati</taxon>
        <taxon>Pseudomonadota</taxon>
        <taxon>Alphaproteobacteria</taxon>
        <taxon>Rhodobacterales</taxon>
        <taxon>Roseobacteraceae</taxon>
        <taxon>Palleronia</taxon>
    </lineage>
</organism>
<gene>
    <name evidence="8" type="ORF">FEV53_05480</name>
</gene>
<reference evidence="8 9" key="1">
    <citation type="submission" date="2019-06" db="EMBL/GenBank/DDBJ databases">
        <title>Paenimaribius caenipelagi gen. nov., sp. nov., isolated from a tidal flat.</title>
        <authorList>
            <person name="Yoon J.-H."/>
        </authorList>
    </citation>
    <scope>NUCLEOTIDE SEQUENCE [LARGE SCALE GENOMIC DNA]</scope>
    <source>
        <strain evidence="8 9">JBTF-M29</strain>
    </source>
</reference>
<dbReference type="PANTHER" id="PTHR21427:SF19">
    <property type="entry name" value="UBIQUINONE BIOSYNTHESIS PROTEIN COQ9, MITOCHONDRIAL"/>
    <property type="match status" value="1"/>
</dbReference>
<dbReference type="Gene3D" id="1.10.357.10">
    <property type="entry name" value="Tetracycline Repressor, domain 2"/>
    <property type="match status" value="1"/>
</dbReference>
<dbReference type="NCBIfam" id="TIGR02396">
    <property type="entry name" value="diverge_rpsU"/>
    <property type="match status" value="1"/>
</dbReference>
<dbReference type="InterPro" id="IPR012762">
    <property type="entry name" value="Ubiq_biosynth_COQ9"/>
</dbReference>
<dbReference type="PANTHER" id="PTHR21427">
    <property type="entry name" value="UBIQUINONE BIOSYNTHESIS PROTEIN COQ9, MITOCHONDRIAL"/>
    <property type="match status" value="1"/>
</dbReference>
<protein>
    <submittedName>
        <fullName evidence="8">COQ9 family protein</fullName>
    </submittedName>
</protein>
<proteinExistence type="inferred from homology"/>
<comment type="function">
    <text evidence="6">Membrane-associated protein that warps the membrane surface to access and bind aromatic isoprenes with high specificity, including ubiquinone (CoQ) isoprene intermediates and presents them directly to COQ7, therefore facilitating the COQ7-mediated hydroxylase step. Participates in the biosynthesis of coenzyme Q, also named ubiquinone, an essential lipid-soluble electron transporter for aerobic cellular respiration.</text>
</comment>
<keyword evidence="4" id="KW-0809">Transit peptide</keyword>